<dbReference type="Proteomes" id="UP000231791">
    <property type="component" value="Chromosome"/>
</dbReference>
<dbReference type="KEGG" id="slx:SLAV_02850"/>
<dbReference type="GO" id="GO:0000287">
    <property type="term" value="F:magnesium ion binding"/>
    <property type="evidence" value="ECO:0007669"/>
    <property type="project" value="InterPro"/>
</dbReference>
<sequence length="101" mass="10453">MAAHLTLRRVLSAHRGVAPAELRFARRACPCCVGPHGRPVLAGSGTPHFSMSHTGGLVLIAVAGRPVGVDVERLPAPHKATTGPELAVHSHFLGSLGRNSA</sequence>
<accession>A0A2K8P6W5</accession>
<evidence type="ECO:0000313" key="2">
    <source>
        <dbReference type="Proteomes" id="UP000231791"/>
    </source>
</evidence>
<proteinExistence type="predicted"/>
<keyword evidence="2" id="KW-1185">Reference proteome</keyword>
<protein>
    <submittedName>
        <fullName evidence="1">Uncharacterized protein</fullName>
    </submittedName>
</protein>
<evidence type="ECO:0000313" key="1">
    <source>
        <dbReference type="EMBL" id="ATZ22481.1"/>
    </source>
</evidence>
<name>A0A2K8P6W5_STRLA</name>
<dbReference type="EMBL" id="CP024985">
    <property type="protein sequence ID" value="ATZ22481.1"/>
    <property type="molecule type" value="Genomic_DNA"/>
</dbReference>
<dbReference type="Gene3D" id="3.90.470.20">
    <property type="entry name" value="4'-phosphopantetheinyl transferase domain"/>
    <property type="match status" value="1"/>
</dbReference>
<reference evidence="1 2" key="1">
    <citation type="submission" date="2017-11" db="EMBL/GenBank/DDBJ databases">
        <title>Complete genome sequence of Streptomyces lavendulae subsp. lavendulae CCM 3239 (formerly 'Streptomyces aureofaciens CCM 3239'), the producer of the angucycline-type antibiotic auricin.</title>
        <authorList>
            <person name="Busche T."/>
            <person name="Novakova R."/>
            <person name="Al'Dilaimi A."/>
            <person name="Homerova D."/>
            <person name="Feckova L."/>
            <person name="Rezuchova B."/>
            <person name="Mingyar E."/>
            <person name="Csolleiova D."/>
            <person name="Bekeova C."/>
            <person name="Winkler A."/>
            <person name="Sevcikova B."/>
            <person name="Kalinowski J."/>
            <person name="Kormanec J."/>
            <person name="Ruckert C."/>
        </authorList>
    </citation>
    <scope>NUCLEOTIDE SEQUENCE [LARGE SCALE GENOMIC DNA]</scope>
    <source>
        <strain evidence="1 2">CCM 3239</strain>
    </source>
</reference>
<dbReference type="InterPro" id="IPR037143">
    <property type="entry name" value="4-PPantetheinyl_Trfase_dom_sf"/>
</dbReference>
<gene>
    <name evidence="1" type="ORF">SLAV_02850</name>
</gene>
<dbReference type="GO" id="GO:0008897">
    <property type="term" value="F:holo-[acyl-carrier-protein] synthase activity"/>
    <property type="evidence" value="ECO:0007669"/>
    <property type="project" value="InterPro"/>
</dbReference>
<dbReference type="SUPFAM" id="SSF56214">
    <property type="entry name" value="4'-phosphopantetheinyl transferase"/>
    <property type="match status" value="1"/>
</dbReference>
<dbReference type="AlphaFoldDB" id="A0A2K8P6W5"/>
<organism evidence="1 2">
    <name type="scientific">Streptomyces lavendulae subsp. lavendulae</name>
    <dbReference type="NCBI Taxonomy" id="58340"/>
    <lineage>
        <taxon>Bacteria</taxon>
        <taxon>Bacillati</taxon>
        <taxon>Actinomycetota</taxon>
        <taxon>Actinomycetes</taxon>
        <taxon>Kitasatosporales</taxon>
        <taxon>Streptomycetaceae</taxon>
        <taxon>Streptomyces</taxon>
    </lineage>
</organism>